<feature type="domain" description="Thioesterase" evidence="3">
    <location>
        <begin position="60"/>
        <end position="136"/>
    </location>
</feature>
<reference evidence="5 6" key="1">
    <citation type="journal article" date="2014" name="Antonie Van Leeuwenhoek">
        <title>Hyphomonas beringensis sp. nov. and Hyphomonas chukchiensis sp. nov., isolated from surface seawater of the Bering Sea and Chukchi Sea.</title>
        <authorList>
            <person name="Li C."/>
            <person name="Lai Q."/>
            <person name="Li G."/>
            <person name="Dong C."/>
            <person name="Wang J."/>
            <person name="Liao Y."/>
            <person name="Shao Z."/>
        </authorList>
    </citation>
    <scope>NUCLEOTIDE SEQUENCE [LARGE SCALE GENOMIC DNA]</scope>
    <source>
        <strain evidence="5 6">22II1-22F38</strain>
    </source>
</reference>
<dbReference type="PANTHER" id="PTHR21660:SF1">
    <property type="entry name" value="ACYL-COENZYME A THIOESTERASE 13"/>
    <property type="match status" value="1"/>
</dbReference>
<dbReference type="STRING" id="1280948.HY36_00360"/>
<evidence type="ECO:0000259" key="3">
    <source>
        <dbReference type="Pfam" id="PF03061"/>
    </source>
</evidence>
<dbReference type="AlphaFoldDB" id="A0A059EBE7"/>
<dbReference type="eggNOG" id="COG2050">
    <property type="taxonomic scope" value="Bacteria"/>
</dbReference>
<evidence type="ECO:0000313" key="5">
    <source>
        <dbReference type="EMBL" id="KCZ64857.1"/>
    </source>
</evidence>
<dbReference type="Proteomes" id="UP000024547">
    <property type="component" value="Unassembled WGS sequence"/>
</dbReference>
<evidence type="ECO:0000313" key="7">
    <source>
        <dbReference type="Proteomes" id="UP000263957"/>
    </source>
</evidence>
<protein>
    <submittedName>
        <fullName evidence="4">PaaI family thioesterase</fullName>
    </submittedName>
</protein>
<dbReference type="Pfam" id="PF03061">
    <property type="entry name" value="4HBT"/>
    <property type="match status" value="1"/>
</dbReference>
<reference evidence="4 7" key="2">
    <citation type="journal article" date="2018" name="Nat. Biotechnol.">
        <title>A standardized bacterial taxonomy based on genome phylogeny substantially revises the tree of life.</title>
        <authorList>
            <person name="Parks D.H."/>
            <person name="Chuvochina M."/>
            <person name="Waite D.W."/>
            <person name="Rinke C."/>
            <person name="Skarshewski A."/>
            <person name="Chaumeil P.A."/>
            <person name="Hugenholtz P."/>
        </authorList>
    </citation>
    <scope>NUCLEOTIDE SEQUENCE [LARGE SCALE GENOMIC DNA]</scope>
    <source>
        <strain evidence="4">UBA10378</strain>
    </source>
</reference>
<dbReference type="CDD" id="cd03443">
    <property type="entry name" value="PaaI_thioesterase"/>
    <property type="match status" value="1"/>
</dbReference>
<organism evidence="5 6">
    <name type="scientific">Hyphomonas atlantica</name>
    <dbReference type="NCBI Taxonomy" id="1280948"/>
    <lineage>
        <taxon>Bacteria</taxon>
        <taxon>Pseudomonadati</taxon>
        <taxon>Pseudomonadota</taxon>
        <taxon>Alphaproteobacteria</taxon>
        <taxon>Hyphomonadales</taxon>
        <taxon>Hyphomonadaceae</taxon>
        <taxon>Hyphomonas</taxon>
    </lineage>
</organism>
<dbReference type="SUPFAM" id="SSF54637">
    <property type="entry name" value="Thioesterase/thiol ester dehydrase-isomerase"/>
    <property type="match status" value="1"/>
</dbReference>
<dbReference type="NCBIfam" id="TIGR00369">
    <property type="entry name" value="unchar_dom_1"/>
    <property type="match status" value="1"/>
</dbReference>
<comment type="similarity">
    <text evidence="1">Belongs to the thioesterase PaaI family.</text>
</comment>
<name>A0A059EBE7_9PROT</name>
<dbReference type="Proteomes" id="UP000263957">
    <property type="component" value="Unassembled WGS sequence"/>
</dbReference>
<comment type="caution">
    <text evidence="5">The sequence shown here is derived from an EMBL/GenBank/DDBJ whole genome shotgun (WGS) entry which is preliminary data.</text>
</comment>
<dbReference type="InterPro" id="IPR006683">
    <property type="entry name" value="Thioestr_dom"/>
</dbReference>
<evidence type="ECO:0000313" key="4">
    <source>
        <dbReference type="EMBL" id="HBQ49191.1"/>
    </source>
</evidence>
<proteinExistence type="inferred from homology"/>
<dbReference type="EMBL" id="AWFH01000001">
    <property type="protein sequence ID" value="KCZ64857.1"/>
    <property type="molecule type" value="Genomic_DNA"/>
</dbReference>
<keyword evidence="2" id="KW-0378">Hydrolase</keyword>
<dbReference type="RefSeq" id="WP_035546735.1">
    <property type="nucleotide sequence ID" value="NZ_AWFH01000001.1"/>
</dbReference>
<dbReference type="PANTHER" id="PTHR21660">
    <property type="entry name" value="THIOESTERASE SUPERFAMILY MEMBER-RELATED"/>
    <property type="match status" value="1"/>
</dbReference>
<evidence type="ECO:0000256" key="2">
    <source>
        <dbReference type="ARBA" id="ARBA00022801"/>
    </source>
</evidence>
<dbReference type="GO" id="GO:0047617">
    <property type="term" value="F:fatty acyl-CoA hydrolase activity"/>
    <property type="evidence" value="ECO:0007669"/>
    <property type="project" value="InterPro"/>
</dbReference>
<keyword evidence="6" id="KW-1185">Reference proteome</keyword>
<dbReference type="InterPro" id="IPR039298">
    <property type="entry name" value="ACOT13"/>
</dbReference>
<dbReference type="EMBL" id="DOGS01000199">
    <property type="protein sequence ID" value="HBQ49191.1"/>
    <property type="molecule type" value="Genomic_DNA"/>
</dbReference>
<evidence type="ECO:0000256" key="1">
    <source>
        <dbReference type="ARBA" id="ARBA00008324"/>
    </source>
</evidence>
<sequence length="151" mass="16507">MSDDEKPRVSDADMLARFQNSKKRPPCSDTLGMRLVEVEQDAQRIRMDFDVSPSFANPTGAVQGGFISAMMDEAMSTCVIIASNITMTAPTLEMKTSYLRRLMPGKASVEARILRMGKSAAFMEAECFDADGKLVAKATATAIPMLFKRLG</sequence>
<dbReference type="PATRIC" id="fig|1280948.3.peg.75"/>
<accession>A0A059EBE7</accession>
<dbReference type="OrthoDB" id="9813282at2"/>
<evidence type="ECO:0000313" key="6">
    <source>
        <dbReference type="Proteomes" id="UP000024547"/>
    </source>
</evidence>
<dbReference type="Gene3D" id="3.10.129.10">
    <property type="entry name" value="Hotdog Thioesterase"/>
    <property type="match status" value="1"/>
</dbReference>
<dbReference type="InterPro" id="IPR029069">
    <property type="entry name" value="HotDog_dom_sf"/>
</dbReference>
<gene>
    <name evidence="4" type="ORF">DD728_09960</name>
    <name evidence="5" type="ORF">HY36_00360</name>
</gene>
<dbReference type="InterPro" id="IPR003736">
    <property type="entry name" value="PAAI_dom"/>
</dbReference>